<dbReference type="AlphaFoldDB" id="A0A5C7Y8Z7"/>
<dbReference type="EMBL" id="SSGD01000031">
    <property type="protein sequence ID" value="TXI57981.1"/>
    <property type="molecule type" value="Genomic_DNA"/>
</dbReference>
<sequence>MPPAAINTFAEERRAWIAAHTATLLFQKRRAEILGKQIRARDRSRIGVRPDPHDDDVTPSIVLRRTSSASSSVEIVIVTACSLAAPVGWAVGWLLYRKITTLIPERLLGYPIAGLIGIGLACGLPLPILYDPAPSIWSVIVIPWIWAQFPATFLAAGIYGVLEGWLVVEGSSHWWPLRPVAGEVDDEFFLAGREVAMPTLLDPPKNHNENPIAIPRVGAVTIQWAPMLTAAIPAALATGWYCWRVATALLQLPTSLLYAP</sequence>
<keyword evidence="1" id="KW-0472">Membrane</keyword>
<feature type="transmembrane region" description="Helical" evidence="1">
    <location>
        <begin position="75"/>
        <end position="96"/>
    </location>
</feature>
<evidence type="ECO:0000313" key="3">
    <source>
        <dbReference type="Proteomes" id="UP000321797"/>
    </source>
</evidence>
<reference evidence="2 3" key="1">
    <citation type="submission" date="2018-09" db="EMBL/GenBank/DDBJ databases">
        <title>Metagenome Assembled Genomes from an Advanced Water Purification Facility.</title>
        <authorList>
            <person name="Stamps B.W."/>
            <person name="Spear J.R."/>
        </authorList>
    </citation>
    <scope>NUCLEOTIDE SEQUENCE [LARGE SCALE GENOMIC DNA]</scope>
    <source>
        <strain evidence="2">Bin_29_2</strain>
    </source>
</reference>
<organism evidence="2 3">
    <name type="scientific">Mycolicibacter arupensis</name>
    <dbReference type="NCBI Taxonomy" id="342002"/>
    <lineage>
        <taxon>Bacteria</taxon>
        <taxon>Bacillati</taxon>
        <taxon>Actinomycetota</taxon>
        <taxon>Actinomycetes</taxon>
        <taxon>Mycobacteriales</taxon>
        <taxon>Mycobacteriaceae</taxon>
        <taxon>Mycolicibacter</taxon>
    </lineage>
</organism>
<accession>A0A5C7Y8Z7</accession>
<protein>
    <submittedName>
        <fullName evidence="2">Uncharacterized protein</fullName>
    </submittedName>
</protein>
<name>A0A5C7Y8Z7_9MYCO</name>
<dbReference type="RefSeq" id="WP_276759585.1">
    <property type="nucleotide sequence ID" value="NZ_SSGD01000031.1"/>
</dbReference>
<feature type="transmembrane region" description="Helical" evidence="1">
    <location>
        <begin position="136"/>
        <end position="162"/>
    </location>
</feature>
<keyword evidence="1" id="KW-1133">Transmembrane helix</keyword>
<comment type="caution">
    <text evidence="2">The sequence shown here is derived from an EMBL/GenBank/DDBJ whole genome shotgun (WGS) entry which is preliminary data.</text>
</comment>
<evidence type="ECO:0000256" key="1">
    <source>
        <dbReference type="SAM" id="Phobius"/>
    </source>
</evidence>
<dbReference type="Proteomes" id="UP000321797">
    <property type="component" value="Unassembled WGS sequence"/>
</dbReference>
<gene>
    <name evidence="2" type="ORF">E6Q54_06815</name>
</gene>
<keyword evidence="1" id="KW-0812">Transmembrane</keyword>
<evidence type="ECO:0000313" key="2">
    <source>
        <dbReference type="EMBL" id="TXI57981.1"/>
    </source>
</evidence>
<proteinExistence type="predicted"/>
<feature type="transmembrane region" description="Helical" evidence="1">
    <location>
        <begin position="108"/>
        <end position="130"/>
    </location>
</feature>